<evidence type="ECO:0000313" key="6">
    <source>
        <dbReference type="EMBL" id="CDW49189.1"/>
    </source>
</evidence>
<evidence type="ECO:0000256" key="4">
    <source>
        <dbReference type="ARBA" id="ARBA00023136"/>
    </source>
</evidence>
<dbReference type="OrthoDB" id="6354675at2759"/>
<reference evidence="6" key="1">
    <citation type="submission" date="2014-05" db="EMBL/GenBank/DDBJ databases">
        <authorList>
            <person name="Chronopoulou M."/>
        </authorList>
    </citation>
    <scope>NUCLEOTIDE SEQUENCE</scope>
    <source>
        <tissue evidence="6">Whole organism</tissue>
    </source>
</reference>
<feature type="transmembrane region" description="Helical" evidence="5">
    <location>
        <begin position="174"/>
        <end position="193"/>
    </location>
</feature>
<feature type="transmembrane region" description="Helical" evidence="5">
    <location>
        <begin position="470"/>
        <end position="494"/>
    </location>
</feature>
<dbReference type="GO" id="GO:0016020">
    <property type="term" value="C:membrane"/>
    <property type="evidence" value="ECO:0007669"/>
    <property type="project" value="UniProtKB-SubCell"/>
</dbReference>
<feature type="transmembrane region" description="Helical" evidence="5">
    <location>
        <begin position="147"/>
        <end position="167"/>
    </location>
</feature>
<keyword evidence="3 5" id="KW-1133">Transmembrane helix</keyword>
<feature type="transmembrane region" description="Helical" evidence="5">
    <location>
        <begin position="434"/>
        <end position="458"/>
    </location>
</feature>
<proteinExistence type="predicted"/>
<dbReference type="EMBL" id="HACA01031828">
    <property type="protein sequence ID" value="CDW49189.1"/>
    <property type="molecule type" value="Transcribed_RNA"/>
</dbReference>
<comment type="subcellular location">
    <subcellularLocation>
        <location evidence="1">Membrane</location>
        <topology evidence="1">Multi-pass membrane protein</topology>
    </subcellularLocation>
</comment>
<organism evidence="6">
    <name type="scientific">Lepeophtheirus salmonis</name>
    <name type="common">Salmon louse</name>
    <name type="synonym">Caligus salmonis</name>
    <dbReference type="NCBI Taxonomy" id="72036"/>
    <lineage>
        <taxon>Eukaryota</taxon>
        <taxon>Metazoa</taxon>
        <taxon>Ecdysozoa</taxon>
        <taxon>Arthropoda</taxon>
        <taxon>Crustacea</taxon>
        <taxon>Multicrustacea</taxon>
        <taxon>Hexanauplia</taxon>
        <taxon>Copepoda</taxon>
        <taxon>Siphonostomatoida</taxon>
        <taxon>Caligidae</taxon>
        <taxon>Lepeophtheirus</taxon>
    </lineage>
</organism>
<evidence type="ECO:0008006" key="7">
    <source>
        <dbReference type="Google" id="ProtNLM"/>
    </source>
</evidence>
<evidence type="ECO:0000256" key="1">
    <source>
        <dbReference type="ARBA" id="ARBA00004141"/>
    </source>
</evidence>
<evidence type="ECO:0000256" key="3">
    <source>
        <dbReference type="ARBA" id="ARBA00022989"/>
    </source>
</evidence>
<dbReference type="GO" id="GO:0022857">
    <property type="term" value="F:transmembrane transporter activity"/>
    <property type="evidence" value="ECO:0007669"/>
    <property type="project" value="InterPro"/>
</dbReference>
<feature type="transmembrane region" description="Helical" evidence="5">
    <location>
        <begin position="199"/>
        <end position="222"/>
    </location>
</feature>
<dbReference type="InterPro" id="IPR011701">
    <property type="entry name" value="MFS"/>
</dbReference>
<dbReference type="Pfam" id="PF07690">
    <property type="entry name" value="MFS_1"/>
    <property type="match status" value="1"/>
</dbReference>
<accession>A0A0K2VFE5</accession>
<feature type="transmembrane region" description="Helical" evidence="5">
    <location>
        <begin position="261"/>
        <end position="279"/>
    </location>
</feature>
<feature type="transmembrane region" description="Helical" evidence="5">
    <location>
        <begin position="409"/>
        <end position="428"/>
    </location>
</feature>
<feature type="transmembrane region" description="Helical" evidence="5">
    <location>
        <begin position="349"/>
        <end position="368"/>
    </location>
</feature>
<dbReference type="AlphaFoldDB" id="A0A0K2VFE5"/>
<name>A0A0K2VFE5_LEPSM</name>
<feature type="transmembrane region" description="Helical" evidence="5">
    <location>
        <begin position="500"/>
        <end position="517"/>
    </location>
</feature>
<dbReference type="InterPro" id="IPR036259">
    <property type="entry name" value="MFS_trans_sf"/>
</dbReference>
<dbReference type="Gene3D" id="1.20.1250.20">
    <property type="entry name" value="MFS general substrate transporter like domains"/>
    <property type="match status" value="1"/>
</dbReference>
<keyword evidence="4 5" id="KW-0472">Membrane</keyword>
<sequence>MMEIENQGIDYIFSDIVGGSGFAQWKIVFFGFFLNAAGGVPLFIHMFAAYTPSHRCKVPSCESYGNSSWMEWALPSSMGTSNFLQVNGAYDSCRMFKMKDVSSSCVPENFSNETIKCTEWVYDKTNYEYTISTKYNLVCDSESKEKLLGTLMMIGLMFGSMIGGSVGDYFGRKVSCYTSISITTCLLFLSSFVPSYEFYATFVLLMCICLPVHWICAHSILVEAFGVSGRESCIAVKDTFAPIYQSILGALAYFFKPYYQLHISVGTLGLIALSTAFFIPESVRWDSVNGNSERAKKNLFKFAKENGKTLTEFEEKKIKDILHKIYVEAKSSTNKGKHSFMDLFRNKELRISLVLIANWITVCFGAYTLSLNITNLYGNIFLNFVITGVVELPASIVIYIILKKFSRRFNLFLYQLITSTCCVSLAIIPKTWSLTILVVFLIGLLSAGGGFVMVWLLPMELYPTNLRAQALGTCSTIARFFSIGAGFLSILSYYWKPLPLLIIGVPGFFAGLSAYLLPETAGMNLNELYHKENKKVIDIPKI</sequence>
<feature type="transmembrane region" description="Helical" evidence="5">
    <location>
        <begin position="27"/>
        <end position="50"/>
    </location>
</feature>
<feature type="transmembrane region" description="Helical" evidence="5">
    <location>
        <begin position="380"/>
        <end position="402"/>
    </location>
</feature>
<protein>
    <recommendedName>
        <fullName evidence="7">Major facilitator superfamily (MFS) profile domain-containing protein</fullName>
    </recommendedName>
</protein>
<dbReference type="SUPFAM" id="SSF103473">
    <property type="entry name" value="MFS general substrate transporter"/>
    <property type="match status" value="1"/>
</dbReference>
<evidence type="ECO:0000256" key="2">
    <source>
        <dbReference type="ARBA" id="ARBA00022692"/>
    </source>
</evidence>
<evidence type="ECO:0000256" key="5">
    <source>
        <dbReference type="SAM" id="Phobius"/>
    </source>
</evidence>
<keyword evidence="2 5" id="KW-0812">Transmembrane</keyword>
<dbReference type="PANTHER" id="PTHR24064">
    <property type="entry name" value="SOLUTE CARRIER FAMILY 22 MEMBER"/>
    <property type="match status" value="1"/>
</dbReference>